<name>A0LD54_MAGMM</name>
<evidence type="ECO:0000313" key="8">
    <source>
        <dbReference type="Proteomes" id="UP000002586"/>
    </source>
</evidence>
<dbReference type="HOGENOM" id="CLU_136000_1_0_5"/>
<proteinExistence type="predicted"/>
<evidence type="ECO:0000256" key="3">
    <source>
        <dbReference type="ARBA" id="ARBA00022692"/>
    </source>
</evidence>
<reference evidence="7 8" key="2">
    <citation type="journal article" date="2012" name="Int. J. Syst. Evol. Microbiol.">
        <title>Magnetococcus marinus gen. nov., sp. nov., a marine, magnetotactic bacterium that represents a novel lineage (Magnetococcaceae fam. nov.; Magnetococcales ord. nov.) at the base of the Alphaproteobacteria.</title>
        <authorList>
            <person name="Bazylinski D.A."/>
            <person name="Williams T.J."/>
            <person name="Lefevre C.T."/>
            <person name="Berg R.J."/>
            <person name="Zhang C.L."/>
            <person name="Bowser S.S."/>
            <person name="Dean A.J."/>
            <person name="Beveridge T.J."/>
        </authorList>
    </citation>
    <scope>NUCLEOTIDE SEQUENCE [LARGE SCALE GENOMIC DNA]</scope>
    <source>
        <strain evidence="8">ATCC BAA-1437 / JCM 17883 / MC-1</strain>
    </source>
</reference>
<dbReference type="KEGG" id="mgm:Mmc1_3411"/>
<evidence type="ECO:0000256" key="5">
    <source>
        <dbReference type="ARBA" id="ARBA00023136"/>
    </source>
</evidence>
<feature type="transmembrane region" description="Helical" evidence="6">
    <location>
        <begin position="90"/>
        <end position="109"/>
    </location>
</feature>
<reference evidence="8" key="1">
    <citation type="journal article" date="2009" name="Appl. Environ. Microbiol.">
        <title>Complete genome sequence of the chemolithoautotrophic marine magnetotactic coccus strain MC-1.</title>
        <authorList>
            <person name="Schubbe S."/>
            <person name="Williams T.J."/>
            <person name="Xie G."/>
            <person name="Kiss H.E."/>
            <person name="Brettin T.S."/>
            <person name="Martinez D."/>
            <person name="Ross C.A."/>
            <person name="Schuler D."/>
            <person name="Cox B.L."/>
            <person name="Nealson K.H."/>
            <person name="Bazylinski D.A."/>
        </authorList>
    </citation>
    <scope>NUCLEOTIDE SEQUENCE [LARGE SCALE GENOMIC DNA]</scope>
    <source>
        <strain evidence="8">ATCC BAA-1437 / JCM 17883 / MC-1</strain>
    </source>
</reference>
<dbReference type="RefSeq" id="WP_011714954.1">
    <property type="nucleotide sequence ID" value="NC_008576.1"/>
</dbReference>
<keyword evidence="2" id="KW-1003">Cell membrane</keyword>
<feature type="transmembrane region" description="Helical" evidence="6">
    <location>
        <begin position="21"/>
        <end position="41"/>
    </location>
</feature>
<dbReference type="GO" id="GO:0005886">
    <property type="term" value="C:plasma membrane"/>
    <property type="evidence" value="ECO:0007669"/>
    <property type="project" value="UniProtKB-SubCell"/>
</dbReference>
<keyword evidence="8" id="KW-1185">Reference proteome</keyword>
<keyword evidence="5 6" id="KW-0472">Membrane</keyword>
<evidence type="ECO:0000256" key="4">
    <source>
        <dbReference type="ARBA" id="ARBA00022989"/>
    </source>
</evidence>
<dbReference type="AlphaFoldDB" id="A0LD54"/>
<evidence type="ECO:0000256" key="6">
    <source>
        <dbReference type="SAM" id="Phobius"/>
    </source>
</evidence>
<protein>
    <recommendedName>
        <fullName evidence="9">Phosphate-starvation-inducible E</fullName>
    </recommendedName>
</protein>
<comment type="subcellular location">
    <subcellularLocation>
        <location evidence="1">Cell membrane</location>
        <topology evidence="1">Multi-pass membrane protein</topology>
    </subcellularLocation>
</comment>
<evidence type="ECO:0000313" key="7">
    <source>
        <dbReference type="EMBL" id="ABK45897.1"/>
    </source>
</evidence>
<accession>A0LD54</accession>
<gene>
    <name evidence="7" type="ordered locus">Mmc1_3411</name>
</gene>
<organism evidence="7 8">
    <name type="scientific">Magnetococcus marinus (strain ATCC BAA-1437 / JCM 17883 / MC-1)</name>
    <dbReference type="NCBI Taxonomy" id="156889"/>
    <lineage>
        <taxon>Bacteria</taxon>
        <taxon>Pseudomonadati</taxon>
        <taxon>Pseudomonadota</taxon>
        <taxon>Magnetococcia</taxon>
        <taxon>Magnetococcales</taxon>
        <taxon>Magnetococcaceae</taxon>
        <taxon>Magnetococcus</taxon>
    </lineage>
</organism>
<dbReference type="InterPro" id="IPR020948">
    <property type="entry name" value="P_starv_induced_PsiE-like"/>
</dbReference>
<feature type="transmembrane region" description="Helical" evidence="6">
    <location>
        <begin position="121"/>
        <end position="141"/>
    </location>
</feature>
<dbReference type="eggNOG" id="COG3431">
    <property type="taxonomic scope" value="Bacteria"/>
</dbReference>
<sequence length="158" mass="17611">MLEKPPNLFCKERLLPYFYHVTNAVFGVILLFLTLGVVIGAGKLFLGLSDLLLTGGLANSYHTLIADVLSLFILIELSRSLVEYFEQKRLRLVFIVDAAIVFVLREIMIKLFQEKMHTEEIYAFSALILALGVIRASSVVFSPSHALPKQAERSPGTA</sequence>
<dbReference type="EMBL" id="CP000471">
    <property type="protein sequence ID" value="ABK45897.1"/>
    <property type="molecule type" value="Genomic_DNA"/>
</dbReference>
<dbReference type="OrthoDB" id="6399540at2"/>
<dbReference type="STRING" id="156889.Mmc1_3411"/>
<dbReference type="Proteomes" id="UP000002586">
    <property type="component" value="Chromosome"/>
</dbReference>
<dbReference type="Pfam" id="PF06146">
    <property type="entry name" value="PsiE"/>
    <property type="match status" value="1"/>
</dbReference>
<feature type="transmembrane region" description="Helical" evidence="6">
    <location>
        <begin position="61"/>
        <end position="78"/>
    </location>
</feature>
<keyword evidence="3 6" id="KW-0812">Transmembrane</keyword>
<evidence type="ECO:0000256" key="1">
    <source>
        <dbReference type="ARBA" id="ARBA00004651"/>
    </source>
</evidence>
<keyword evidence="4 6" id="KW-1133">Transmembrane helix</keyword>
<evidence type="ECO:0008006" key="9">
    <source>
        <dbReference type="Google" id="ProtNLM"/>
    </source>
</evidence>
<evidence type="ECO:0000256" key="2">
    <source>
        <dbReference type="ARBA" id="ARBA00022475"/>
    </source>
</evidence>